<protein>
    <submittedName>
        <fullName evidence="1">DDE_3 domain-containing protein</fullName>
    </submittedName>
</protein>
<dbReference type="InterPro" id="IPR036397">
    <property type="entry name" value="RNaseH_sf"/>
</dbReference>
<comment type="caution">
    <text evidence="1">The sequence shown here is derived from an EMBL/GenBank/DDBJ whole genome shotgun (WGS) entry which is preliminary data.</text>
</comment>
<gene>
    <name evidence="1" type="primary">AVEN_243832_1</name>
    <name evidence="1" type="ORF">TNCV_3501971</name>
</gene>
<proteinExistence type="predicted"/>
<evidence type="ECO:0000313" key="1">
    <source>
        <dbReference type="EMBL" id="GFY02315.1"/>
    </source>
</evidence>
<keyword evidence="2" id="KW-1185">Reference proteome</keyword>
<dbReference type="AlphaFoldDB" id="A0A8X6VDP2"/>
<sequence length="119" mass="13785">MLDGRTPLHVFERGSGTNARYRNEVLESYVRVFRGVCGSVLILINDNAKPQRSLLVDEFLESEDIRRMNWLYRFLDLNPIEHVWDSLGRATATRNPSPSTIQGMKTTLLNEWDQLPHNN</sequence>
<accession>A0A8X6VDP2</accession>
<reference evidence="1" key="1">
    <citation type="submission" date="2020-08" db="EMBL/GenBank/DDBJ databases">
        <title>Multicomponent nature underlies the extraordinary mechanical properties of spider dragline silk.</title>
        <authorList>
            <person name="Kono N."/>
            <person name="Nakamura H."/>
            <person name="Mori M."/>
            <person name="Yoshida Y."/>
            <person name="Ohtoshi R."/>
            <person name="Malay A.D."/>
            <person name="Moran D.A.P."/>
            <person name="Tomita M."/>
            <person name="Numata K."/>
            <person name="Arakawa K."/>
        </authorList>
    </citation>
    <scope>NUCLEOTIDE SEQUENCE</scope>
</reference>
<dbReference type="Proteomes" id="UP000887159">
    <property type="component" value="Unassembled WGS sequence"/>
</dbReference>
<dbReference type="EMBL" id="BMAU01021233">
    <property type="protein sequence ID" value="GFY02315.1"/>
    <property type="molecule type" value="Genomic_DNA"/>
</dbReference>
<dbReference type="Gene3D" id="3.30.420.10">
    <property type="entry name" value="Ribonuclease H-like superfamily/Ribonuclease H"/>
    <property type="match status" value="1"/>
</dbReference>
<evidence type="ECO:0000313" key="2">
    <source>
        <dbReference type="Proteomes" id="UP000887159"/>
    </source>
</evidence>
<name>A0A8X6VDP2_TRICX</name>
<dbReference type="GO" id="GO:0003676">
    <property type="term" value="F:nucleic acid binding"/>
    <property type="evidence" value="ECO:0007669"/>
    <property type="project" value="InterPro"/>
</dbReference>
<organism evidence="1 2">
    <name type="scientific">Trichonephila clavipes</name>
    <name type="common">Golden silk orbweaver</name>
    <name type="synonym">Nephila clavipes</name>
    <dbReference type="NCBI Taxonomy" id="2585209"/>
    <lineage>
        <taxon>Eukaryota</taxon>
        <taxon>Metazoa</taxon>
        <taxon>Ecdysozoa</taxon>
        <taxon>Arthropoda</taxon>
        <taxon>Chelicerata</taxon>
        <taxon>Arachnida</taxon>
        <taxon>Araneae</taxon>
        <taxon>Araneomorphae</taxon>
        <taxon>Entelegynae</taxon>
        <taxon>Araneoidea</taxon>
        <taxon>Nephilidae</taxon>
        <taxon>Trichonephila</taxon>
    </lineage>
</organism>